<evidence type="ECO:0000313" key="2">
    <source>
        <dbReference type="EMBL" id="PXV58909.1"/>
    </source>
</evidence>
<evidence type="ECO:0000313" key="3">
    <source>
        <dbReference type="Proteomes" id="UP000247973"/>
    </source>
</evidence>
<dbReference type="Proteomes" id="UP000247973">
    <property type="component" value="Unassembled WGS sequence"/>
</dbReference>
<dbReference type="OrthoDB" id="994479at2"/>
<evidence type="ECO:0000259" key="1">
    <source>
        <dbReference type="Pfam" id="PF16408"/>
    </source>
</evidence>
<gene>
    <name evidence="2" type="ORF">CLV62_14120</name>
</gene>
<reference evidence="2 3" key="1">
    <citation type="submission" date="2018-03" db="EMBL/GenBank/DDBJ databases">
        <title>Genomic Encyclopedia of Archaeal and Bacterial Type Strains, Phase II (KMG-II): from individual species to whole genera.</title>
        <authorList>
            <person name="Goeker M."/>
        </authorList>
    </citation>
    <scope>NUCLEOTIDE SEQUENCE [LARGE SCALE GENOMIC DNA]</scope>
    <source>
        <strain evidence="2 3">DSM 100214</strain>
    </source>
</reference>
<comment type="caution">
    <text evidence="2">The sequence shown here is derived from an EMBL/GenBank/DDBJ whole genome shotgun (WGS) entry which is preliminary data.</text>
</comment>
<feature type="domain" description="DUF5016" evidence="1">
    <location>
        <begin position="4"/>
        <end position="107"/>
    </location>
</feature>
<protein>
    <submittedName>
        <fullName evidence="2">Uncharacterized protein DUF5016</fullName>
    </submittedName>
</protein>
<sequence length="458" mass="50609">MKIRNINILLGLLAVFMLVSCEEKDERTVYPHSTPVIESATINPASFVYGDSVTFTAKVSDPITPLSTLEMRMVVNDRVIATQTLRTKGNSTEVSAKFKTAYISELTDNADVEISVNVINVEGDVTASSIKSIKGYRTYYKNLYLVLDNGEVITLTSKGDKSDKYESPEVNMKNSIRYKIAEKITADKQIDFSGHVWGLKDGTIQIVDEDGGYIATSEPMKKSTIGILFDTYTFVTSLLGEDLVNISSLSPDVFMDTTIGGETFKEGSFYIEKNKEITLTGDLKDALFNVEYFERISADKVKFLGETGPWVLDYSATRKYVLVQDLDSNYPNVLVASGEGLGYPSKVKPEATSGWGFDLVKQFILFKKVADNTYQATVYFDATKANFKFYENKGWANEKLSDDYTLPAIVINSTAHFATHGGNIDGNWYAAPNAESGNYKITINLATKVVTAVAVTLP</sequence>
<dbReference type="EMBL" id="QICL01000041">
    <property type="protein sequence ID" value="PXV58909.1"/>
    <property type="molecule type" value="Genomic_DNA"/>
</dbReference>
<name>A0A2V3PJZ9_9BACT</name>
<dbReference type="InterPro" id="IPR032184">
    <property type="entry name" value="DUF5016"/>
</dbReference>
<keyword evidence="3" id="KW-1185">Reference proteome</keyword>
<accession>A0A2V3PJZ9</accession>
<proteinExistence type="predicted"/>
<organism evidence="2 3">
    <name type="scientific">Dysgonomonas alginatilytica</name>
    <dbReference type="NCBI Taxonomy" id="1605892"/>
    <lineage>
        <taxon>Bacteria</taxon>
        <taxon>Pseudomonadati</taxon>
        <taxon>Bacteroidota</taxon>
        <taxon>Bacteroidia</taxon>
        <taxon>Bacteroidales</taxon>
        <taxon>Dysgonomonadaceae</taxon>
        <taxon>Dysgonomonas</taxon>
    </lineage>
</organism>
<dbReference type="Pfam" id="PF16408">
    <property type="entry name" value="DUF5016"/>
    <property type="match status" value="1"/>
</dbReference>
<dbReference type="AlphaFoldDB" id="A0A2V3PJZ9"/>
<dbReference type="RefSeq" id="WP_110312481.1">
    <property type="nucleotide sequence ID" value="NZ_QICL01000041.1"/>
</dbReference>
<dbReference type="Gene3D" id="2.60.40.3620">
    <property type="match status" value="1"/>
</dbReference>
<dbReference type="PROSITE" id="PS51257">
    <property type="entry name" value="PROKAR_LIPOPROTEIN"/>
    <property type="match status" value="1"/>
</dbReference>